<accession>H1RZS2</accession>
<evidence type="ECO:0000256" key="1">
    <source>
        <dbReference type="SAM" id="MobiDB-lite"/>
    </source>
</evidence>
<evidence type="ECO:0000256" key="2">
    <source>
        <dbReference type="SAM" id="SignalP"/>
    </source>
</evidence>
<evidence type="ECO:0000313" key="4">
    <source>
        <dbReference type="Proteomes" id="UP000005808"/>
    </source>
</evidence>
<feature type="signal peptide" evidence="2">
    <location>
        <begin position="1"/>
        <end position="21"/>
    </location>
</feature>
<sequence>MLATKFPWRAVVALATGLLLAAGGMAPWHSPRHDAAELAQKALVVAANERCTTDVGKANDAVSAPKAEAGEQSAKGWPRPRAGKPQQKGGPAGGCRSRLPVGAAVEPGKHFRA</sequence>
<dbReference type="Proteomes" id="UP000005808">
    <property type="component" value="Unassembled WGS sequence"/>
</dbReference>
<dbReference type="RefSeq" id="WP_006156634.1">
    <property type="nucleotide sequence ID" value="NZ_AHJE01000012.1"/>
</dbReference>
<organism evidence="3 4">
    <name type="scientific">Cupriavidus basilensis OR16</name>
    <dbReference type="NCBI Taxonomy" id="1127483"/>
    <lineage>
        <taxon>Bacteria</taxon>
        <taxon>Pseudomonadati</taxon>
        <taxon>Pseudomonadota</taxon>
        <taxon>Betaproteobacteria</taxon>
        <taxon>Burkholderiales</taxon>
        <taxon>Burkholderiaceae</taxon>
        <taxon>Cupriavidus</taxon>
    </lineage>
</organism>
<evidence type="ECO:0000313" key="3">
    <source>
        <dbReference type="EMBL" id="EHP44138.1"/>
    </source>
</evidence>
<dbReference type="EMBL" id="AHJE01000012">
    <property type="protein sequence ID" value="EHP44138.1"/>
    <property type="molecule type" value="Genomic_DNA"/>
</dbReference>
<comment type="caution">
    <text evidence="3">The sequence shown here is derived from an EMBL/GenBank/DDBJ whole genome shotgun (WGS) entry which is preliminary data.</text>
</comment>
<feature type="chain" id="PRO_5003554138" evidence="2">
    <location>
        <begin position="22"/>
        <end position="113"/>
    </location>
</feature>
<gene>
    <name evidence="3" type="ORF">OR16_04127</name>
</gene>
<keyword evidence="2" id="KW-0732">Signal</keyword>
<name>H1RZS2_9BURK</name>
<proteinExistence type="predicted"/>
<dbReference type="AlphaFoldDB" id="H1RZS2"/>
<reference evidence="3 4" key="1">
    <citation type="journal article" date="2012" name="J. Bacteriol.">
        <title>De Novo Genome Project of Cupriavidus basilensis OR16.</title>
        <authorList>
            <person name="Cserhati M."/>
            <person name="Kriszt B."/>
            <person name="Szoboszlay S."/>
            <person name="Toth A."/>
            <person name="Szabo I."/>
            <person name="Tancsics A."/>
            <person name="Nagy I."/>
            <person name="Horvath B."/>
            <person name="Nagy I."/>
            <person name="Kukolya J."/>
        </authorList>
    </citation>
    <scope>NUCLEOTIDE SEQUENCE [LARGE SCALE GENOMIC DNA]</scope>
    <source>
        <strain evidence="3 4">OR16</strain>
    </source>
</reference>
<protein>
    <submittedName>
        <fullName evidence="3">Uncharacterized protein</fullName>
    </submittedName>
</protein>
<dbReference type="PATRIC" id="fig|1127483.3.peg.833"/>
<feature type="region of interest" description="Disordered" evidence="1">
    <location>
        <begin position="57"/>
        <end position="113"/>
    </location>
</feature>